<dbReference type="AlphaFoldDB" id="A0A6C0C6C4"/>
<organism evidence="1">
    <name type="scientific">viral metagenome</name>
    <dbReference type="NCBI Taxonomy" id="1070528"/>
    <lineage>
        <taxon>unclassified sequences</taxon>
        <taxon>metagenomes</taxon>
        <taxon>organismal metagenomes</taxon>
    </lineage>
</organism>
<name>A0A6C0C6C4_9ZZZZ</name>
<evidence type="ECO:0000313" key="1">
    <source>
        <dbReference type="EMBL" id="QHS99872.1"/>
    </source>
</evidence>
<accession>A0A6C0C6C4</accession>
<proteinExistence type="predicted"/>
<dbReference type="EMBL" id="MN739350">
    <property type="protein sequence ID" value="QHS99872.1"/>
    <property type="molecule type" value="Genomic_DNA"/>
</dbReference>
<sequence>MFEIFKFLIFKSMRIKYNNIFNYNIYGET</sequence>
<reference evidence="1" key="1">
    <citation type="journal article" date="2020" name="Nature">
        <title>Giant virus diversity and host interactions through global metagenomics.</title>
        <authorList>
            <person name="Schulz F."/>
            <person name="Roux S."/>
            <person name="Paez-Espino D."/>
            <person name="Jungbluth S."/>
            <person name="Walsh D.A."/>
            <person name="Denef V.J."/>
            <person name="McMahon K.D."/>
            <person name="Konstantinidis K.T."/>
            <person name="Eloe-Fadrosh E.A."/>
            <person name="Kyrpides N.C."/>
            <person name="Woyke T."/>
        </authorList>
    </citation>
    <scope>NUCLEOTIDE SEQUENCE</scope>
    <source>
        <strain evidence="1">GVMAG-M-3300020187-37</strain>
    </source>
</reference>
<protein>
    <submittedName>
        <fullName evidence="1">Uncharacterized protein</fullName>
    </submittedName>
</protein>